<evidence type="ECO:0000256" key="3">
    <source>
        <dbReference type="ARBA" id="ARBA00022448"/>
    </source>
</evidence>
<dbReference type="InterPro" id="IPR021967">
    <property type="entry name" value="Nup98_C"/>
</dbReference>
<keyword evidence="5" id="KW-0509">mRNA transport</keyword>
<dbReference type="SUPFAM" id="SSF82215">
    <property type="entry name" value="C-terminal autoproteolytic domain of nucleoporin nup98"/>
    <property type="match status" value="1"/>
</dbReference>
<dbReference type="PANTHER" id="PTHR23198:SF6">
    <property type="entry name" value="NUCLEAR PORE COMPLEX PROTEIN NUP98-NUP96"/>
    <property type="match status" value="1"/>
</dbReference>
<feature type="domain" description="Peptidase S59" evidence="11">
    <location>
        <begin position="429"/>
        <end position="562"/>
    </location>
</feature>
<feature type="region of interest" description="Disordered" evidence="10">
    <location>
        <begin position="177"/>
        <end position="266"/>
    </location>
</feature>
<gene>
    <name evidence="12" type="ORF">SCF082_LOCUS9762</name>
</gene>
<name>A0ABP0J1F3_9DINO</name>
<keyword evidence="7" id="KW-0811">Translocation</keyword>
<feature type="non-terminal residue" evidence="12">
    <location>
        <position position="1354"/>
    </location>
</feature>
<dbReference type="Proteomes" id="UP001642464">
    <property type="component" value="Unassembled WGS sequence"/>
</dbReference>
<proteinExistence type="inferred from homology"/>
<evidence type="ECO:0000313" key="12">
    <source>
        <dbReference type="EMBL" id="CAK9008191.1"/>
    </source>
</evidence>
<feature type="region of interest" description="Disordered" evidence="10">
    <location>
        <begin position="621"/>
        <end position="651"/>
    </location>
</feature>
<evidence type="ECO:0000256" key="9">
    <source>
        <dbReference type="ARBA" id="ARBA00023242"/>
    </source>
</evidence>
<feature type="compositionally biased region" description="Polar residues" evidence="10">
    <location>
        <begin position="570"/>
        <end position="585"/>
    </location>
</feature>
<sequence>VEASLVEAMRRTTSPEAACLALRRTPIQVEGDSLAGPTTPRAVVGSSEGQEIRAAVGADFSAAPRPTTTPLVAVVGCLVGPPTLPAVGSLARTTTQAAEEAGFSVPRPVASRMAVPTTKVEEAFLGVQTTTKEEDYSGPATRAEAGSLALAATPVDAYATGPSSQMARHIALAKQAWEPVSNDEPSKSSSASSPSKPDRNSSSGLSSASRNARTPIGKLQVRPRGYGRTAGAVAAMVKQDKAGTEGSGRRGRLGPNGTPATSSKAPDLVLDKVAGSSLNNSNVLSPGVFDLNKRLSIKKGDRERNLSTPAKLPPNGSGLKALRQNGDSPLVTTSQRRGSGGGGMATPLSTRRSPSGETPARGGDEEEEERHVGEPAADEDGDEPVLLSKTVATALSSPVKSVGSKQPNKAAVRKFASASCPVMSKELIAQGYTTTPRLVELQRMTDEELASVGDFSVAREGFGKVAWLGHVDVRGLDIDEVVEISHMSIEVYKNEQDTPKRGTKLNRPAICTIEHMEIPSDFLGTKQEFVQWLRDDYTPQLDAVFLDYDLDSATWTFKVQHFTKYGFGGSSSTPYPSRRQAQQAAVSVEDESLQLMEQEDMPQPQREEPHARGVMGDFDSVSPPSAPPHAAPMLTPFGRARRESRTDGTTAEDIVHDSRFTTSEALVLPRGPLVIGQDPFEELDQVTPGEGPTMEIFRRVEASLASTGGMDCVNKYASDNKPRPATRFLRRSFGVSWGPNGEIAFGLGTKAHVLRLDVGASPDVEARRLDILRDASAYLPRRDPAIETEQTKEDAEDAEDEVLKQAVLALMQSSMAANDLHEHQVWHLIYSLWFGAAPCGAHPRESGARPTALRWNEWRDAFPSQLRVAGEKQAHLSEEWLDSMDTWLKATLCQPEFVPNWSSDIAKALSCKQLERACELAAERGDLRLCTLVAQAAGELETRRQLAEQVALWTRNQAEAQIDSETLNVYKILSGDITEEQADKDGHWLRALALNVWFTQDPFAKLGAGVKGYADAFASGAAPAPRTPWYDSSFDDNLSTFDTLYHVIQLACSPEDHPIGPVLDPRGHSEHLLNHGMQWLMHQVLRSFGVFGRDLSKTAATKLCFDYILELEVVGLWHYAVLVAQFLPDEAQRERFSRELLGRHANQELVDGAVLRFLREEVVIPETWISEAFAIFTRANFMRSEEISYLMAADHVAEAIEIINEKVAPNAIIDGDHQLLDSMFSDLAQRAEIKRQADMLEPWAVRISLYLHYIKLHKLQDSPDCTADELRDELEALGSSLIKAQANPATALDDDTAAQIGTWIRIRILAMRSHQHHQRPITEAEFHSSILPLLNLPAKADSMRSAVLHFTKTL</sequence>
<evidence type="ECO:0000256" key="5">
    <source>
        <dbReference type="ARBA" id="ARBA00022816"/>
    </source>
</evidence>
<feature type="region of interest" description="Disordered" evidence="10">
    <location>
        <begin position="569"/>
        <end position="591"/>
    </location>
</feature>
<dbReference type="PROSITE" id="PS51434">
    <property type="entry name" value="NUP_C"/>
    <property type="match status" value="1"/>
</dbReference>
<keyword evidence="13" id="KW-1185">Reference proteome</keyword>
<feature type="region of interest" description="Disordered" evidence="10">
    <location>
        <begin position="300"/>
        <end position="382"/>
    </location>
</feature>
<keyword evidence="9" id="KW-0539">Nucleus</keyword>
<dbReference type="Gene3D" id="3.30.1610.10">
    <property type="entry name" value="Peptidase S59, nucleoporin"/>
    <property type="match status" value="1"/>
</dbReference>
<keyword evidence="3" id="KW-0813">Transport</keyword>
<comment type="subcellular location">
    <subcellularLocation>
        <location evidence="1">Nucleus</location>
        <location evidence="1">Nuclear pore complex</location>
    </subcellularLocation>
</comment>
<dbReference type="PANTHER" id="PTHR23198">
    <property type="entry name" value="NUCLEOPORIN"/>
    <property type="match status" value="1"/>
</dbReference>
<dbReference type="Pfam" id="PF04096">
    <property type="entry name" value="Nucleoporin2"/>
    <property type="match status" value="1"/>
</dbReference>
<evidence type="ECO:0000313" key="13">
    <source>
        <dbReference type="Proteomes" id="UP001642464"/>
    </source>
</evidence>
<dbReference type="InterPro" id="IPR007230">
    <property type="entry name" value="Nup98_auto-Pept-S59_dom"/>
</dbReference>
<dbReference type="InterPro" id="IPR036903">
    <property type="entry name" value="Nup98_auto-Pept-S59_dom_sf"/>
</dbReference>
<dbReference type="Pfam" id="PF12110">
    <property type="entry name" value="Nup96"/>
    <property type="match status" value="1"/>
</dbReference>
<feature type="compositionally biased region" description="Polar residues" evidence="10">
    <location>
        <begin position="325"/>
        <end position="337"/>
    </location>
</feature>
<dbReference type="InterPro" id="IPR037665">
    <property type="entry name" value="Nucleoporin_S59-like"/>
</dbReference>
<comment type="caution">
    <text evidence="12">The sequence shown here is derived from an EMBL/GenBank/DDBJ whole genome shotgun (WGS) entry which is preliminary data.</text>
</comment>
<dbReference type="EMBL" id="CAXAMM010005675">
    <property type="protein sequence ID" value="CAK9008191.1"/>
    <property type="molecule type" value="Genomic_DNA"/>
</dbReference>
<keyword evidence="4" id="KW-0068">Autocatalytic cleavage</keyword>
<reference evidence="12 13" key="1">
    <citation type="submission" date="2024-02" db="EMBL/GenBank/DDBJ databases">
        <authorList>
            <person name="Chen Y."/>
            <person name="Shah S."/>
            <person name="Dougan E. K."/>
            <person name="Thang M."/>
            <person name="Chan C."/>
        </authorList>
    </citation>
    <scope>NUCLEOTIDE SEQUENCE [LARGE SCALE GENOMIC DNA]</scope>
</reference>
<accession>A0ABP0J1F3</accession>
<evidence type="ECO:0000256" key="4">
    <source>
        <dbReference type="ARBA" id="ARBA00022813"/>
    </source>
</evidence>
<keyword evidence="6" id="KW-0653">Protein transport</keyword>
<feature type="non-terminal residue" evidence="12">
    <location>
        <position position="1"/>
    </location>
</feature>
<keyword evidence="8" id="KW-0906">Nuclear pore complex</keyword>
<feature type="compositionally biased region" description="Polar residues" evidence="10">
    <location>
        <begin position="347"/>
        <end position="356"/>
    </location>
</feature>
<dbReference type="Gene3D" id="1.25.40.690">
    <property type="match status" value="1"/>
</dbReference>
<organism evidence="12 13">
    <name type="scientific">Durusdinium trenchii</name>
    <dbReference type="NCBI Taxonomy" id="1381693"/>
    <lineage>
        <taxon>Eukaryota</taxon>
        <taxon>Sar</taxon>
        <taxon>Alveolata</taxon>
        <taxon>Dinophyceae</taxon>
        <taxon>Suessiales</taxon>
        <taxon>Symbiodiniaceae</taxon>
        <taxon>Durusdinium</taxon>
    </lineage>
</organism>
<evidence type="ECO:0000259" key="11">
    <source>
        <dbReference type="PROSITE" id="PS51434"/>
    </source>
</evidence>
<evidence type="ECO:0000256" key="10">
    <source>
        <dbReference type="SAM" id="MobiDB-lite"/>
    </source>
</evidence>
<evidence type="ECO:0000256" key="8">
    <source>
        <dbReference type="ARBA" id="ARBA00023132"/>
    </source>
</evidence>
<comment type="similarity">
    <text evidence="2">Belongs to the nucleoporin GLFG family.</text>
</comment>
<evidence type="ECO:0000256" key="1">
    <source>
        <dbReference type="ARBA" id="ARBA00004567"/>
    </source>
</evidence>
<evidence type="ECO:0000256" key="7">
    <source>
        <dbReference type="ARBA" id="ARBA00023010"/>
    </source>
</evidence>
<protein>
    <submittedName>
        <fullName evidence="12">Nuclear pore complex protein Nup98-Nup96 [Cleaved into: Nuclear pore complex protein Nup98 (Nucleoporin Nup98) (Nup98)</fullName>
    </submittedName>
</protein>
<evidence type="ECO:0000256" key="6">
    <source>
        <dbReference type="ARBA" id="ARBA00022927"/>
    </source>
</evidence>
<feature type="compositionally biased region" description="Low complexity" evidence="10">
    <location>
        <begin position="187"/>
        <end position="213"/>
    </location>
</feature>
<evidence type="ECO:0000256" key="2">
    <source>
        <dbReference type="ARBA" id="ARBA00008926"/>
    </source>
</evidence>